<organism evidence="1 2">
    <name type="scientific">Pseudomonas caricapapayae</name>
    <dbReference type="NCBI Taxonomy" id="46678"/>
    <lineage>
        <taxon>Bacteria</taxon>
        <taxon>Pseudomonadati</taxon>
        <taxon>Pseudomonadota</taxon>
        <taxon>Gammaproteobacteria</taxon>
        <taxon>Pseudomonadales</taxon>
        <taxon>Pseudomonadaceae</taxon>
        <taxon>Pseudomonas</taxon>
    </lineage>
</organism>
<dbReference type="Proteomes" id="UP000269872">
    <property type="component" value="Unassembled WGS sequence"/>
</dbReference>
<accession>A0A3M6EX59</accession>
<protein>
    <submittedName>
        <fullName evidence="1">Uncharacterized protein</fullName>
    </submittedName>
</protein>
<name>A0A3M6EX59_9PSED</name>
<comment type="caution">
    <text evidence="1">The sequence shown here is derived from an EMBL/GenBank/DDBJ whole genome shotgun (WGS) entry which is preliminary data.</text>
</comment>
<dbReference type="EMBL" id="RBUY01000152">
    <property type="protein sequence ID" value="RMV72727.1"/>
    <property type="molecule type" value="Genomic_DNA"/>
</dbReference>
<dbReference type="AlphaFoldDB" id="A0A3M6EX59"/>
<sequence>MPVRLVSVLFVGADWRPATRHPALAPPHPWSRTPTKFECRSMDKYQEPFTMPASFSGALETQRGTIDLTETVITSRMGLYLAAGVAQKSTVKVAQFGIRKV</sequence>
<reference evidence="1 2" key="1">
    <citation type="submission" date="2018-08" db="EMBL/GenBank/DDBJ databases">
        <title>Recombination of ecologically and evolutionarily significant loci maintains genetic cohesion in the Pseudomonas syringae species complex.</title>
        <authorList>
            <person name="Dillon M."/>
            <person name="Thakur S."/>
            <person name="Almeida R.N.D."/>
            <person name="Weir B.S."/>
            <person name="Guttman D.S."/>
        </authorList>
    </citation>
    <scope>NUCLEOTIDE SEQUENCE [LARGE SCALE GENOMIC DNA]</scope>
    <source>
        <strain evidence="1 2">ICMP 7496</strain>
    </source>
</reference>
<evidence type="ECO:0000313" key="2">
    <source>
        <dbReference type="Proteomes" id="UP000269872"/>
    </source>
</evidence>
<proteinExistence type="predicted"/>
<gene>
    <name evidence="1" type="ORF">ALP05_05409</name>
</gene>
<evidence type="ECO:0000313" key="1">
    <source>
        <dbReference type="EMBL" id="RMV72727.1"/>
    </source>
</evidence>